<name>A0AAE3UJ34_9BACT</name>
<reference evidence="1" key="1">
    <citation type="submission" date="2023-05" db="EMBL/GenBank/DDBJ databases">
        <authorList>
            <person name="Zhang X."/>
        </authorList>
    </citation>
    <scope>NUCLEOTIDE SEQUENCE</scope>
    <source>
        <strain evidence="1">BD1B2-1</strain>
    </source>
</reference>
<dbReference type="Proteomes" id="UP001232063">
    <property type="component" value="Unassembled WGS sequence"/>
</dbReference>
<proteinExistence type="predicted"/>
<protein>
    <submittedName>
        <fullName evidence="1">Uncharacterized protein</fullName>
    </submittedName>
</protein>
<evidence type="ECO:0000313" key="1">
    <source>
        <dbReference type="EMBL" id="MDJ1505337.1"/>
    </source>
</evidence>
<dbReference type="EMBL" id="JASJOU010000015">
    <property type="protein sequence ID" value="MDJ1505337.1"/>
    <property type="molecule type" value="Genomic_DNA"/>
</dbReference>
<sequence length="145" mass="16133">MIEGTNRSVQPGDIILIIVPENHKATVFARGHVVSANSDDQRKQKAADNEGLSEAYCTNYWEDHQLQVDDVAPLCIRIQIDTVVNPEHCFSLSSLPNASSVQNHLDTLQSGDRLDTALASLILEEWEKHIESLTEKGLSIRITNE</sequence>
<accession>A0AAE3UJ34</accession>
<dbReference type="AlphaFoldDB" id="A0AAE3UJ34"/>
<evidence type="ECO:0000313" key="2">
    <source>
        <dbReference type="Proteomes" id="UP001232063"/>
    </source>
</evidence>
<comment type="caution">
    <text evidence="1">The sequence shown here is derived from an EMBL/GenBank/DDBJ whole genome shotgun (WGS) entry which is preliminary data.</text>
</comment>
<dbReference type="RefSeq" id="WP_314517287.1">
    <property type="nucleotide sequence ID" value="NZ_JASJOU010000015.1"/>
</dbReference>
<organism evidence="1 2">
    <name type="scientific">Xanthocytophaga agilis</name>
    <dbReference type="NCBI Taxonomy" id="3048010"/>
    <lineage>
        <taxon>Bacteria</taxon>
        <taxon>Pseudomonadati</taxon>
        <taxon>Bacteroidota</taxon>
        <taxon>Cytophagia</taxon>
        <taxon>Cytophagales</taxon>
        <taxon>Rhodocytophagaceae</taxon>
        <taxon>Xanthocytophaga</taxon>
    </lineage>
</organism>
<keyword evidence="2" id="KW-1185">Reference proteome</keyword>
<gene>
    <name evidence="1" type="ORF">QNI22_32070</name>
</gene>